<name>A0A426U717_9CHLR</name>
<comment type="cofactor">
    <cofactor evidence="1">
        <name>Mg(2+)</name>
        <dbReference type="ChEBI" id="CHEBI:18420"/>
    </cofactor>
</comment>
<dbReference type="GO" id="GO:0006753">
    <property type="term" value="P:nucleoside phosphate metabolic process"/>
    <property type="evidence" value="ECO:0007669"/>
    <property type="project" value="TreeGrafter"/>
</dbReference>
<sequence>METWIERNEVFNGPIFRVLTGTARLDDGQVARRDMVAHRGGVGVVPILGDQILLVRQFRLAVNKPMLEIPAGLREPNEAAEACAARELAEELGYAAGQLIPLVTYHTSPGFTDESTAIFLALDLTPTVATPDWDERLTRVEQPLAHLATDLAAGIFEDGKTIIGLYAAQAWWQRQQEEIRQ</sequence>
<dbReference type="Pfam" id="PF00293">
    <property type="entry name" value="NUDIX"/>
    <property type="match status" value="1"/>
</dbReference>
<dbReference type="InterPro" id="IPR000086">
    <property type="entry name" value="NUDIX_hydrolase_dom"/>
</dbReference>
<evidence type="ECO:0000256" key="2">
    <source>
        <dbReference type="ARBA" id="ARBA00022801"/>
    </source>
</evidence>
<dbReference type="InterPro" id="IPR015797">
    <property type="entry name" value="NUDIX_hydrolase-like_dom_sf"/>
</dbReference>
<dbReference type="PANTHER" id="PTHR11839">
    <property type="entry name" value="UDP/ADP-SUGAR PYROPHOSPHATASE"/>
    <property type="match status" value="1"/>
</dbReference>
<dbReference type="InterPro" id="IPR020084">
    <property type="entry name" value="NUDIX_hydrolase_CS"/>
</dbReference>
<evidence type="ECO:0000313" key="4">
    <source>
        <dbReference type="EMBL" id="RRR75796.1"/>
    </source>
</evidence>
<evidence type="ECO:0000256" key="1">
    <source>
        <dbReference type="ARBA" id="ARBA00001946"/>
    </source>
</evidence>
<gene>
    <name evidence="4" type="ORF">EI684_03950</name>
</gene>
<feature type="domain" description="Nudix hydrolase" evidence="3">
    <location>
        <begin position="37"/>
        <end position="164"/>
    </location>
</feature>
<dbReference type="GO" id="GO:0019693">
    <property type="term" value="P:ribose phosphate metabolic process"/>
    <property type="evidence" value="ECO:0007669"/>
    <property type="project" value="TreeGrafter"/>
</dbReference>
<evidence type="ECO:0000313" key="5">
    <source>
        <dbReference type="Proteomes" id="UP000280307"/>
    </source>
</evidence>
<dbReference type="CDD" id="cd03424">
    <property type="entry name" value="NUDIX_ADPRase_Nudt5_UGPPase_Nudt14"/>
    <property type="match status" value="1"/>
</dbReference>
<proteinExistence type="predicted"/>
<dbReference type="EMBL" id="RSAS01000158">
    <property type="protein sequence ID" value="RRR75796.1"/>
    <property type="molecule type" value="Genomic_DNA"/>
</dbReference>
<dbReference type="Gene3D" id="3.90.79.10">
    <property type="entry name" value="Nucleoside Triphosphate Pyrophosphohydrolase"/>
    <property type="match status" value="1"/>
</dbReference>
<dbReference type="Proteomes" id="UP000280307">
    <property type="component" value="Unassembled WGS sequence"/>
</dbReference>
<dbReference type="PROSITE" id="PS51462">
    <property type="entry name" value="NUDIX"/>
    <property type="match status" value="1"/>
</dbReference>
<dbReference type="GO" id="GO:0016787">
    <property type="term" value="F:hydrolase activity"/>
    <property type="evidence" value="ECO:0007669"/>
    <property type="project" value="UniProtKB-KW"/>
</dbReference>
<dbReference type="SUPFAM" id="SSF55811">
    <property type="entry name" value="Nudix"/>
    <property type="match status" value="1"/>
</dbReference>
<evidence type="ECO:0000259" key="3">
    <source>
        <dbReference type="PROSITE" id="PS51462"/>
    </source>
</evidence>
<reference evidence="4 5" key="1">
    <citation type="submission" date="2018-12" db="EMBL/GenBank/DDBJ databases">
        <title>Genome Sequence of Candidatus Viridilinea halotolerans isolated from saline sulfide-rich spring.</title>
        <authorList>
            <person name="Grouzdev D.S."/>
            <person name="Burganskaya E.I."/>
            <person name="Krutkina M.S."/>
            <person name="Sukhacheva M.V."/>
            <person name="Gorlenko V.M."/>
        </authorList>
    </citation>
    <scope>NUCLEOTIDE SEQUENCE [LARGE SCALE GENOMIC DNA]</scope>
    <source>
        <strain evidence="4">Chok-6</strain>
    </source>
</reference>
<comment type="caution">
    <text evidence="4">The sequence shown here is derived from an EMBL/GenBank/DDBJ whole genome shotgun (WGS) entry which is preliminary data.</text>
</comment>
<protein>
    <submittedName>
        <fullName evidence="4">NUDIX hydrolase</fullName>
    </submittedName>
</protein>
<dbReference type="PANTHER" id="PTHR11839:SF18">
    <property type="entry name" value="NUDIX HYDROLASE DOMAIN-CONTAINING PROTEIN"/>
    <property type="match status" value="1"/>
</dbReference>
<keyword evidence="2 4" id="KW-0378">Hydrolase</keyword>
<dbReference type="AlphaFoldDB" id="A0A426U717"/>
<dbReference type="PROSITE" id="PS00893">
    <property type="entry name" value="NUDIX_BOX"/>
    <property type="match status" value="1"/>
</dbReference>
<organism evidence="4 5">
    <name type="scientific">Candidatus Viridilinea halotolerans</name>
    <dbReference type="NCBI Taxonomy" id="2491704"/>
    <lineage>
        <taxon>Bacteria</taxon>
        <taxon>Bacillati</taxon>
        <taxon>Chloroflexota</taxon>
        <taxon>Chloroflexia</taxon>
        <taxon>Chloroflexales</taxon>
        <taxon>Chloroflexineae</taxon>
        <taxon>Oscillochloridaceae</taxon>
        <taxon>Candidatus Viridilinea</taxon>
    </lineage>
</organism>
<accession>A0A426U717</accession>
<dbReference type="GO" id="GO:0005829">
    <property type="term" value="C:cytosol"/>
    <property type="evidence" value="ECO:0007669"/>
    <property type="project" value="TreeGrafter"/>
</dbReference>